<dbReference type="GO" id="GO:0006044">
    <property type="term" value="P:N-acetylglucosamine metabolic process"/>
    <property type="evidence" value="ECO:0007669"/>
    <property type="project" value="TreeGrafter"/>
</dbReference>
<dbReference type="OrthoDB" id="6370549at2759"/>
<reference evidence="2" key="3">
    <citation type="submission" date="2015-06" db="UniProtKB">
        <authorList>
            <consortium name="EnsemblMetazoa"/>
        </authorList>
    </citation>
    <scope>IDENTIFICATION</scope>
</reference>
<dbReference type="PANTHER" id="PTHR10704">
    <property type="entry name" value="CARBOHYDRATE SULFOTRANSFERASE"/>
    <property type="match status" value="1"/>
</dbReference>
<keyword evidence="3" id="KW-1185">Reference proteome</keyword>
<dbReference type="InterPro" id="IPR051135">
    <property type="entry name" value="Gal/GlcNAc/GalNAc_ST"/>
</dbReference>
<organism evidence="1">
    <name type="scientific">Capitella teleta</name>
    <name type="common">Polychaete worm</name>
    <dbReference type="NCBI Taxonomy" id="283909"/>
    <lineage>
        <taxon>Eukaryota</taxon>
        <taxon>Metazoa</taxon>
        <taxon>Spiralia</taxon>
        <taxon>Lophotrochozoa</taxon>
        <taxon>Annelida</taxon>
        <taxon>Polychaeta</taxon>
        <taxon>Sedentaria</taxon>
        <taxon>Scolecida</taxon>
        <taxon>Capitellidae</taxon>
        <taxon>Capitella</taxon>
    </lineage>
</organism>
<dbReference type="Gene3D" id="3.40.50.300">
    <property type="entry name" value="P-loop containing nucleotide triphosphate hydrolases"/>
    <property type="match status" value="1"/>
</dbReference>
<dbReference type="AlphaFoldDB" id="R7TG37"/>
<accession>R7TG37</accession>
<dbReference type="EMBL" id="KB310036">
    <property type="protein sequence ID" value="ELT92684.1"/>
    <property type="molecule type" value="Genomic_DNA"/>
</dbReference>
<dbReference type="GO" id="GO:0001517">
    <property type="term" value="F:N-acetylglucosamine 6-O-sulfotransferase activity"/>
    <property type="evidence" value="ECO:0007669"/>
    <property type="project" value="TreeGrafter"/>
</dbReference>
<dbReference type="Pfam" id="PF13469">
    <property type="entry name" value="Sulfotransfer_3"/>
    <property type="match status" value="1"/>
</dbReference>
<evidence type="ECO:0000313" key="3">
    <source>
        <dbReference type="Proteomes" id="UP000014760"/>
    </source>
</evidence>
<dbReference type="EMBL" id="AMQN01013198">
    <property type="status" value="NOT_ANNOTATED_CDS"/>
    <property type="molecule type" value="Genomic_DNA"/>
</dbReference>
<reference evidence="3" key="1">
    <citation type="submission" date="2012-12" db="EMBL/GenBank/DDBJ databases">
        <authorList>
            <person name="Hellsten U."/>
            <person name="Grimwood J."/>
            <person name="Chapman J.A."/>
            <person name="Shapiro H."/>
            <person name="Aerts A."/>
            <person name="Otillar R.P."/>
            <person name="Terry A.Y."/>
            <person name="Boore J.L."/>
            <person name="Simakov O."/>
            <person name="Marletaz F."/>
            <person name="Cho S.-J."/>
            <person name="Edsinger-Gonzales E."/>
            <person name="Havlak P."/>
            <person name="Kuo D.-H."/>
            <person name="Larsson T."/>
            <person name="Lv J."/>
            <person name="Arendt D."/>
            <person name="Savage R."/>
            <person name="Osoegawa K."/>
            <person name="de Jong P."/>
            <person name="Lindberg D.R."/>
            <person name="Seaver E.C."/>
            <person name="Weisblat D.A."/>
            <person name="Putnam N.H."/>
            <person name="Grigoriev I.V."/>
            <person name="Rokhsar D.S."/>
        </authorList>
    </citation>
    <scope>NUCLEOTIDE SEQUENCE</scope>
    <source>
        <strain evidence="3">I ESC-2004</strain>
    </source>
</reference>
<protein>
    <recommendedName>
        <fullName evidence="4">Sulfotransferase domain-containing protein</fullName>
    </recommendedName>
</protein>
<dbReference type="HOGENOM" id="CLU_028381_2_1_1"/>
<reference evidence="1 3" key="2">
    <citation type="journal article" date="2013" name="Nature">
        <title>Insights into bilaterian evolution from three spiralian genomes.</title>
        <authorList>
            <person name="Simakov O."/>
            <person name="Marletaz F."/>
            <person name="Cho S.J."/>
            <person name="Edsinger-Gonzales E."/>
            <person name="Havlak P."/>
            <person name="Hellsten U."/>
            <person name="Kuo D.H."/>
            <person name="Larsson T."/>
            <person name="Lv J."/>
            <person name="Arendt D."/>
            <person name="Savage R."/>
            <person name="Osoegawa K."/>
            <person name="de Jong P."/>
            <person name="Grimwood J."/>
            <person name="Chapman J.A."/>
            <person name="Shapiro H."/>
            <person name="Aerts A."/>
            <person name="Otillar R.P."/>
            <person name="Terry A.Y."/>
            <person name="Boore J.L."/>
            <person name="Grigoriev I.V."/>
            <person name="Lindberg D.R."/>
            <person name="Seaver E.C."/>
            <person name="Weisblat D.A."/>
            <person name="Putnam N.H."/>
            <person name="Rokhsar D.S."/>
        </authorList>
    </citation>
    <scope>NUCLEOTIDE SEQUENCE</scope>
    <source>
        <strain evidence="1 3">I ESC-2004</strain>
    </source>
</reference>
<evidence type="ECO:0000313" key="1">
    <source>
        <dbReference type="EMBL" id="ELT92684.1"/>
    </source>
</evidence>
<gene>
    <name evidence="1" type="ORF">CAPTEDRAFT_228500</name>
</gene>
<name>R7TG37_CAPTE</name>
<proteinExistence type="predicted"/>
<dbReference type="InterPro" id="IPR027417">
    <property type="entry name" value="P-loop_NTPase"/>
</dbReference>
<dbReference type="GO" id="GO:0006790">
    <property type="term" value="P:sulfur compound metabolic process"/>
    <property type="evidence" value="ECO:0007669"/>
    <property type="project" value="TreeGrafter"/>
</dbReference>
<evidence type="ECO:0000313" key="2">
    <source>
        <dbReference type="EnsemblMetazoa" id="CapteP228500"/>
    </source>
</evidence>
<sequence length="445" mass="51428">MSPHNQKYQIWNSCHRINYRRHTQLIYWTRRFQPSRMAHKERGIFDPQINKSYPLCLPFKALLTSGASTKVYLFAYMRGGSSLAGTLFDMDPDGLLWYEPLDQFFMAYLGHAQWGLPLHLTMLPSGQRRTIPAEERSLLRKYLKNMLTCNYDHLPTEALSSRDFIGQSSALRFVKNVCLRRFSISDCTDHITDHCGTRGLHGRDPQESWRNRCPYVIQKVRGLSTRDSPVIHRLTPEFNNSMLNDFIQHGKCVNAAERELKKCLSPAKTVCRRKRIQAVEVLRSNMDALDDVIQEIPDLFVVYLVRDPRAIVRSTMAKSLNASRGTLADEAKILCAKMRLDYEDFRRLNRKYPGVFLMVKYEDLVLRSTVFGNAVYRHIGRDACSVQWQRFIKYATRANKSSGDFGIFRSNGAESVHSWRLMSSKDIADINKYCVGVVRQLGYSV</sequence>
<dbReference type="PANTHER" id="PTHR10704:SF44">
    <property type="entry name" value="LD35051P-RELATED"/>
    <property type="match status" value="1"/>
</dbReference>
<evidence type="ECO:0008006" key="4">
    <source>
        <dbReference type="Google" id="ProtNLM"/>
    </source>
</evidence>
<dbReference type="EnsemblMetazoa" id="CapteT228500">
    <property type="protein sequence ID" value="CapteP228500"/>
    <property type="gene ID" value="CapteG228500"/>
</dbReference>
<dbReference type="SUPFAM" id="SSF52540">
    <property type="entry name" value="P-loop containing nucleoside triphosphate hydrolases"/>
    <property type="match status" value="1"/>
</dbReference>
<dbReference type="Proteomes" id="UP000014760">
    <property type="component" value="Unassembled WGS sequence"/>
</dbReference>